<evidence type="ECO:0000256" key="1">
    <source>
        <dbReference type="SAM" id="SignalP"/>
    </source>
</evidence>
<evidence type="ECO:0000313" key="2">
    <source>
        <dbReference type="EMBL" id="WOX24976.1"/>
    </source>
</evidence>
<dbReference type="EMBL" id="CP137573">
    <property type="protein sequence ID" value="WOX24976.1"/>
    <property type="molecule type" value="Genomic_DNA"/>
</dbReference>
<proteinExistence type="predicted"/>
<keyword evidence="3" id="KW-1185">Reference proteome</keyword>
<evidence type="ECO:0008006" key="4">
    <source>
        <dbReference type="Google" id="ProtNLM"/>
    </source>
</evidence>
<organism evidence="2 3">
    <name type="scientific">Streptomyces solicathayae</name>
    <dbReference type="NCBI Taxonomy" id="3081768"/>
    <lineage>
        <taxon>Bacteria</taxon>
        <taxon>Bacillati</taxon>
        <taxon>Actinomycetota</taxon>
        <taxon>Actinomycetes</taxon>
        <taxon>Kitasatosporales</taxon>
        <taxon>Streptomycetaceae</taxon>
        <taxon>Streptomyces</taxon>
    </lineage>
</organism>
<keyword evidence="1" id="KW-0732">Signal</keyword>
<reference evidence="2 3" key="1">
    <citation type="submission" date="2023-10" db="EMBL/GenBank/DDBJ databases">
        <title>The genome sequence of Streptomyces sp. HUAS YS2.</title>
        <authorList>
            <person name="Mo P."/>
        </authorList>
    </citation>
    <scope>NUCLEOTIDE SEQUENCE [LARGE SCALE GENOMIC DNA]</scope>
    <source>
        <strain evidence="2 3">HUAS YS2</strain>
    </source>
</reference>
<feature type="signal peptide" evidence="1">
    <location>
        <begin position="1"/>
        <end position="28"/>
    </location>
</feature>
<dbReference type="RefSeq" id="WP_318107420.1">
    <property type="nucleotide sequence ID" value="NZ_CP137573.1"/>
</dbReference>
<gene>
    <name evidence="2" type="ORF">R2D22_27760</name>
</gene>
<accession>A0ABZ0LZX0</accession>
<dbReference type="Proteomes" id="UP001301731">
    <property type="component" value="Chromosome"/>
</dbReference>
<evidence type="ECO:0000313" key="3">
    <source>
        <dbReference type="Proteomes" id="UP001301731"/>
    </source>
</evidence>
<name>A0ABZ0LZX0_9ACTN</name>
<sequence>MSGLFGKVAAVAAAATAVVTLAGAPASAAENAYNTRSVWLDGDPIETDAEACTSRSIYLASGWYTWTQIFGAARTPSRDLYLAAGTYTWTDCIKPHSGSYEQKSSLYQPGYQPAYLNDPKFTATRATYTFGSELDPHF</sequence>
<protein>
    <recommendedName>
        <fullName evidence="4">Secreted protein</fullName>
    </recommendedName>
</protein>
<feature type="chain" id="PRO_5045269683" description="Secreted protein" evidence="1">
    <location>
        <begin position="29"/>
        <end position="138"/>
    </location>
</feature>